<evidence type="ECO:0000256" key="3">
    <source>
        <dbReference type="ARBA" id="ARBA00022729"/>
    </source>
</evidence>
<dbReference type="CDD" id="cd14747">
    <property type="entry name" value="PBP2_MalE"/>
    <property type="match status" value="1"/>
</dbReference>
<evidence type="ECO:0000256" key="4">
    <source>
        <dbReference type="SAM" id="SignalP"/>
    </source>
</evidence>
<keyword evidence="6" id="KW-1185">Reference proteome</keyword>
<dbReference type="PANTHER" id="PTHR30061:SF50">
    <property type="entry name" value="MALTOSE_MALTODEXTRIN-BINDING PERIPLASMIC PROTEIN"/>
    <property type="match status" value="1"/>
</dbReference>
<dbReference type="SUPFAM" id="SSF53850">
    <property type="entry name" value="Periplasmic binding protein-like II"/>
    <property type="match status" value="1"/>
</dbReference>
<dbReference type="GO" id="GO:0055052">
    <property type="term" value="C:ATP-binding cassette (ABC) transporter complex, substrate-binding subunit-containing"/>
    <property type="evidence" value="ECO:0007669"/>
    <property type="project" value="TreeGrafter"/>
</dbReference>
<reference evidence="6" key="1">
    <citation type="submission" date="2016-10" db="EMBL/GenBank/DDBJ databases">
        <authorList>
            <person name="Varghese N."/>
            <person name="Submissions S."/>
        </authorList>
    </citation>
    <scope>NUCLEOTIDE SEQUENCE [LARGE SCALE GENOMIC DNA]</scope>
    <source>
        <strain evidence="6">DSM 44718</strain>
    </source>
</reference>
<keyword evidence="2" id="KW-0813">Transport</keyword>
<accession>A0A1H3NDJ8</accession>
<gene>
    <name evidence="5" type="ORF">SAMN05421684_2003</name>
</gene>
<dbReference type="Proteomes" id="UP000199632">
    <property type="component" value="Unassembled WGS sequence"/>
</dbReference>
<evidence type="ECO:0000256" key="1">
    <source>
        <dbReference type="ARBA" id="ARBA00008520"/>
    </source>
</evidence>
<dbReference type="Gene3D" id="3.40.190.10">
    <property type="entry name" value="Periplasmic binding protein-like II"/>
    <property type="match status" value="2"/>
</dbReference>
<keyword evidence="3 4" id="KW-0732">Signal</keyword>
<feature type="signal peptide" evidence="4">
    <location>
        <begin position="1"/>
        <end position="23"/>
    </location>
</feature>
<dbReference type="EMBL" id="FNQB01000001">
    <property type="protein sequence ID" value="SDY86966.1"/>
    <property type="molecule type" value="Genomic_DNA"/>
</dbReference>
<feature type="chain" id="PRO_5011552823" evidence="4">
    <location>
        <begin position="24"/>
        <end position="431"/>
    </location>
</feature>
<dbReference type="GO" id="GO:1901982">
    <property type="term" value="F:maltose binding"/>
    <property type="evidence" value="ECO:0007669"/>
    <property type="project" value="TreeGrafter"/>
</dbReference>
<dbReference type="PANTHER" id="PTHR30061">
    <property type="entry name" value="MALTOSE-BINDING PERIPLASMIC PROTEIN"/>
    <property type="match status" value="1"/>
</dbReference>
<dbReference type="GO" id="GO:0042956">
    <property type="term" value="P:maltodextrin transmembrane transport"/>
    <property type="evidence" value="ECO:0007669"/>
    <property type="project" value="TreeGrafter"/>
</dbReference>
<evidence type="ECO:0000313" key="5">
    <source>
        <dbReference type="EMBL" id="SDY86966.1"/>
    </source>
</evidence>
<dbReference type="STRING" id="137265.SAMN05421684_2003"/>
<sequence>MKTRRKPFQVVTVILTAAMLASACGSDDSGNDDKAADPAKLTVWMMGEGGDAQNTFLDGVEQEFKQKHPSTDVVVQYIPWLEAPKKFQAALAGGEGPDVTELGNTETQGWAQQEALSDVTDRLAGWAPGKDILPDLVKNAQLDGKQYGIPWYAGVRAIYYRTDWFQAAGVQPPKTWDELVTVAKAVQAKKPGTYGIAVPGNSELPFYSFLWGAGGEIATDNGGTWKSGYTSAEARQAVKFWTDLVTVHKVAPSAAAAWNEVDARTQFATGKAAMAFGGSWQQAAMLEADPNLDKVWGTFPIPGPTGGESPAFAGGSDIAIWEDSKVKDVAWDYMTVLLDKQNNKKYADSLKFFPVYSDLVGSGYNDDKIMAAFAASMKSTKLTPMTPKWVEVSRTKTVTQAMNSAVMKGQKTVDQATTDAAAEIESILNAK</sequence>
<proteinExistence type="inferred from homology"/>
<evidence type="ECO:0000256" key="2">
    <source>
        <dbReference type="ARBA" id="ARBA00022448"/>
    </source>
</evidence>
<dbReference type="Pfam" id="PF01547">
    <property type="entry name" value="SBP_bac_1"/>
    <property type="match status" value="1"/>
</dbReference>
<dbReference type="InterPro" id="IPR006059">
    <property type="entry name" value="SBP"/>
</dbReference>
<name>A0A1H3NDJ8_9ACTN</name>
<comment type="similarity">
    <text evidence="1">Belongs to the bacterial solute-binding protein 1 family.</text>
</comment>
<evidence type="ECO:0000313" key="6">
    <source>
        <dbReference type="Proteomes" id="UP000199632"/>
    </source>
</evidence>
<organism evidence="5 6">
    <name type="scientific">Asanoa ishikariensis</name>
    <dbReference type="NCBI Taxonomy" id="137265"/>
    <lineage>
        <taxon>Bacteria</taxon>
        <taxon>Bacillati</taxon>
        <taxon>Actinomycetota</taxon>
        <taxon>Actinomycetes</taxon>
        <taxon>Micromonosporales</taxon>
        <taxon>Micromonosporaceae</taxon>
        <taxon>Asanoa</taxon>
    </lineage>
</organism>
<protein>
    <submittedName>
        <fullName evidence="5">N,N'-diacetylchitobiose transport system substrate-binding protein</fullName>
    </submittedName>
</protein>
<dbReference type="GO" id="GO:0015768">
    <property type="term" value="P:maltose transport"/>
    <property type="evidence" value="ECO:0007669"/>
    <property type="project" value="TreeGrafter"/>
</dbReference>
<dbReference type="PROSITE" id="PS51257">
    <property type="entry name" value="PROKAR_LIPOPROTEIN"/>
    <property type="match status" value="1"/>
</dbReference>
<dbReference type="AlphaFoldDB" id="A0A1H3NDJ8"/>
<dbReference type="RefSeq" id="WP_239083977.1">
    <property type="nucleotide sequence ID" value="NZ_BOND01000027.1"/>
</dbReference>